<feature type="region of interest" description="Disordered" evidence="1">
    <location>
        <begin position="172"/>
        <end position="194"/>
    </location>
</feature>
<feature type="region of interest" description="Disordered" evidence="1">
    <location>
        <begin position="1"/>
        <end position="78"/>
    </location>
</feature>
<feature type="region of interest" description="Disordered" evidence="1">
    <location>
        <begin position="763"/>
        <end position="817"/>
    </location>
</feature>
<feature type="region of interest" description="Disordered" evidence="1">
    <location>
        <begin position="324"/>
        <end position="366"/>
    </location>
</feature>
<dbReference type="EMBL" id="KV919060">
    <property type="protein sequence ID" value="OSX72458.1"/>
    <property type="molecule type" value="Genomic_DNA"/>
</dbReference>
<feature type="compositionally biased region" description="Pro residues" evidence="1">
    <location>
        <begin position="12"/>
        <end position="38"/>
    </location>
</feature>
<feature type="compositionally biased region" description="Gly residues" evidence="1">
    <location>
        <begin position="283"/>
        <end position="309"/>
    </location>
</feature>
<evidence type="ECO:0000256" key="1">
    <source>
        <dbReference type="SAM" id="MobiDB-lite"/>
    </source>
</evidence>
<name>A0A1X6NV12_PORUM</name>
<feature type="compositionally biased region" description="Acidic residues" evidence="1">
    <location>
        <begin position="804"/>
        <end position="817"/>
    </location>
</feature>
<feature type="compositionally biased region" description="Pro residues" evidence="1">
    <location>
        <begin position="172"/>
        <end position="186"/>
    </location>
</feature>
<evidence type="ECO:0000313" key="3">
    <source>
        <dbReference type="Proteomes" id="UP000218209"/>
    </source>
</evidence>
<organism evidence="2 3">
    <name type="scientific">Porphyra umbilicalis</name>
    <name type="common">Purple laver</name>
    <name type="synonym">Red alga</name>
    <dbReference type="NCBI Taxonomy" id="2786"/>
    <lineage>
        <taxon>Eukaryota</taxon>
        <taxon>Rhodophyta</taxon>
        <taxon>Bangiophyceae</taxon>
        <taxon>Bangiales</taxon>
        <taxon>Bangiaceae</taxon>
        <taxon>Porphyra</taxon>
    </lineage>
</organism>
<accession>A0A1X6NV12</accession>
<evidence type="ECO:0000313" key="2">
    <source>
        <dbReference type="EMBL" id="OSX72458.1"/>
    </source>
</evidence>
<sequence>MDGSLFSYEGGLPPPRPPAHAPAASPLPPLAPTLPPGAPAHGSVGHVPRNLAANHIDAPLPPQLLPGPSNQPAAAGMTTAAGPWGLGSQQMSGVVGLFAGGGSFDPLLPGGGYTMASQMPLDTFAPPAPIHMGAPLDGHRRPIAAAAVSAGLGCANLGGGVLPLAPAWGSLPPPTGQPSGGVPPPLVRSRSAASLSEGSEFDEFASAAAALAASGSGRRRRLPTGSDDRRVAATPTSRQGPSRLNEAGASGASAPMESTGNADGGAEIHAGGSQAEAGDAAVGQGGGRAGVRGGSRGIARGGGRGGGRAGSHIGAGAVAVGAEDAGVESAPSQSRPPAFAGRGRGRGRGRRGEAVAVGDPRPSSAAGTETALLARMMETEANGLHPVSERLLYSVVLDLKRMRADGEIMRTNTAAAKDNSALAVRKADECIQAQKDMFALNTALVARLAAVEDELKARNLASSAGSSPITGPATMVAQPVVLRPWWAYQMQKEVQRRYAGVVLNATTPMGGNPDNNVVYWMSAGVIKDKSEEDITIPQAVELGNKSIWLKGRKGKKSATVADIKVTLFEYLRRPVKYWHYTSKKIISNAFIARICVLMPIGNHVEEGPVQGRRVLRAEDAQSLLRNDTLFKDGFCRDATVAAMHRWLEWSLHLHKFYEFPGPARLHGMHTVYTHTFAFVMTKVYLRLRNIAKHPPFTERAANVDAAFRKVRACVGVLVDRYLPRTELHGLNLTLIDGAQADRCTTLGFTESELVETTRKIELARAAPAQPNQDDAENGAAMGVDEHGWSDGLDEDGVPPAPWDPMEDEGNEEGEQYQ</sequence>
<reference evidence="2 3" key="1">
    <citation type="submission" date="2017-03" db="EMBL/GenBank/DDBJ databases">
        <title>WGS assembly of Porphyra umbilicalis.</title>
        <authorList>
            <person name="Brawley S.H."/>
            <person name="Blouin N.A."/>
            <person name="Ficko-Blean E."/>
            <person name="Wheeler G.L."/>
            <person name="Lohr M."/>
            <person name="Goodson H.V."/>
            <person name="Jenkins J.W."/>
            <person name="Blaby-Haas C.E."/>
            <person name="Helliwell K.E."/>
            <person name="Chan C."/>
            <person name="Marriage T."/>
            <person name="Bhattacharya D."/>
            <person name="Klein A.S."/>
            <person name="Badis Y."/>
            <person name="Brodie J."/>
            <person name="Cao Y."/>
            <person name="Collen J."/>
            <person name="Dittami S.M."/>
            <person name="Gachon C.M."/>
            <person name="Green B.R."/>
            <person name="Karpowicz S."/>
            <person name="Kim J.W."/>
            <person name="Kudahl U."/>
            <person name="Lin S."/>
            <person name="Michel G."/>
            <person name="Mittag M."/>
            <person name="Olson B.J."/>
            <person name="Pangilinan J."/>
            <person name="Peng Y."/>
            <person name="Qiu H."/>
            <person name="Shu S."/>
            <person name="Singer J.T."/>
            <person name="Smith A.G."/>
            <person name="Sprecher B.N."/>
            <person name="Wagner V."/>
            <person name="Wang W."/>
            <person name="Wang Z.-Y."/>
            <person name="Yan J."/>
            <person name="Yarish C."/>
            <person name="Zoeuner-Riek S."/>
            <person name="Zhuang Y."/>
            <person name="Zou Y."/>
            <person name="Lindquist E.A."/>
            <person name="Grimwood J."/>
            <person name="Barry K."/>
            <person name="Rokhsar D.S."/>
            <person name="Schmutz J."/>
            <person name="Stiller J.W."/>
            <person name="Grossman A.R."/>
            <person name="Prochnik S.E."/>
        </authorList>
    </citation>
    <scope>NUCLEOTIDE SEQUENCE [LARGE SCALE GENOMIC DNA]</scope>
    <source>
        <strain evidence="2">4086291</strain>
    </source>
</reference>
<dbReference type="AlphaFoldDB" id="A0A1X6NV12"/>
<feature type="region of interest" description="Disordered" evidence="1">
    <location>
        <begin position="212"/>
        <end position="310"/>
    </location>
</feature>
<dbReference type="Proteomes" id="UP000218209">
    <property type="component" value="Unassembled WGS sequence"/>
</dbReference>
<gene>
    <name evidence="2" type="ORF">BU14_0433s0016</name>
</gene>
<proteinExistence type="predicted"/>
<protein>
    <submittedName>
        <fullName evidence="2">Uncharacterized protein</fullName>
    </submittedName>
</protein>
<keyword evidence="3" id="KW-1185">Reference proteome</keyword>